<dbReference type="Pfam" id="PF07678">
    <property type="entry name" value="TED_complement"/>
    <property type="match status" value="1"/>
</dbReference>
<dbReference type="InterPro" id="IPR008930">
    <property type="entry name" value="Terpenoid_cyclase/PrenylTrfase"/>
</dbReference>
<keyword evidence="2" id="KW-0732">Signal</keyword>
<dbReference type="PANTHER" id="PTHR40094">
    <property type="entry name" value="ALPHA-2-MACROGLOBULIN HOMOLOG"/>
    <property type="match status" value="1"/>
</dbReference>
<dbReference type="InterPro" id="IPR047565">
    <property type="entry name" value="Alpha-macroglob_thiol-ester_cl"/>
</dbReference>
<evidence type="ECO:0000313" key="5">
    <source>
        <dbReference type="EMBL" id="RMA66115.1"/>
    </source>
</evidence>
<feature type="domain" description="Alpha-2-macroglobulin bait region" evidence="3">
    <location>
        <begin position="1008"/>
        <end position="1150"/>
    </location>
</feature>
<dbReference type="EMBL" id="REFC01000011">
    <property type="protein sequence ID" value="RMA66115.1"/>
    <property type="molecule type" value="Genomic_DNA"/>
</dbReference>
<dbReference type="GO" id="GO:0005615">
    <property type="term" value="C:extracellular space"/>
    <property type="evidence" value="ECO:0007669"/>
    <property type="project" value="InterPro"/>
</dbReference>
<protein>
    <recommendedName>
        <fullName evidence="7">Alpha-2-macroglobulin family protein</fullName>
    </recommendedName>
</protein>
<dbReference type="InterPro" id="IPR011626">
    <property type="entry name" value="Alpha-macroglobulin_TED"/>
</dbReference>
<dbReference type="InterPro" id="IPR002890">
    <property type="entry name" value="MG2"/>
</dbReference>
<dbReference type="Pfam" id="PF00207">
    <property type="entry name" value="A2M"/>
    <property type="match status" value="1"/>
</dbReference>
<dbReference type="Proteomes" id="UP000271339">
    <property type="component" value="Unassembled WGS sequence"/>
</dbReference>
<dbReference type="InterPro" id="IPR032812">
    <property type="entry name" value="SbsA_Ig"/>
</dbReference>
<proteinExistence type="inferred from homology"/>
<name>A0A3L9Z774_9FLAO</name>
<gene>
    <name evidence="5" type="ORF">BXY75_0534</name>
</gene>
<dbReference type="InterPro" id="IPR051802">
    <property type="entry name" value="YfhM-like"/>
</dbReference>
<sequence length="1877" mass="210385">MKILHRVLILLLIVAISSCTKKNDLSDTDNLFKFKEFISYNTNGNISISEAIRIDLAQPLEQFEISQEISSEYLKISPKTEGKVTIDNGRTLVFQPTEHLQSDTEYHVTVKLSKLYDDIGQEFKNYTFAFKTIKPAFKLNVQNLQSYSKQWQYLEGTIEASDIISLEKAKRLVTANQNDKKLSVKWPSEADDAAFFSFVIDSIQRKKDDSEIIISWNGKAIKAENQGENKFAIPGQNNFTVVGIKSTVAPQASLKINFSDPLKENQNFAGLVSIEGAENLRFEVNGNMLFVYPSTRIIGNVRVTLFNGISNTEDFKLKKEFSELISFEQLKPAVRLLSKGVILPNAASTPLNFEAVNLSAVDVRVIKIYESNMLQFMQASNLDNYNSYNIRTVGRRIAKKTISLQNKNLDSDGLWKAHALNLSELFKADPGALYRVEFSFKKEYILYDCDAGANDIASNDSEDYYEDDYYYEESGYNDDGSGDEDEREERYWDNELYNWRNYSYNWEQMDNPCHNAYYNEDRMASTNILGSDLGFIVKKGNNRTYHFIANNLLTTNPESGVKIKLYNYQQQLIETVTTDSEGFALFDSDRSIAFAVAQKGKNYAYLKLEDGHALSLSNFDVSGKQLQKGLKGFLYSERGVHRPGDSIHLTFVLNDVANPLPKDHPVKLEVTDARGKLVQRTIVSSSVVTSKPTLEGARENGNFYYFPIATESTAPTGTWNATVTVGGVQFATSLKVATIKPNRLKIKLDFEDEILDASKPIKGVATATWLHGSPARNLKIEMDATLRSTGTAFTKFPNYTFNDPVRSFNEVELPILKMDLSSEGIANFNQKLDLSEKAPGMLRATFLTKVYEGGGDFSIDVFSKNLSPYSHFVGLRSPEAHRYGSYFTDQNTVFNLASVDAQGNAAGNRELEVKVFRIEWRWWWNRGGDNLSRYENSTVHRPVKEFTITTDGSGKSNFTVNIPEEEGGRYLIRVVDKKSGHATGRITYFYRNWWKAPMDGDSESSKMLVFSADKEKYNVGEEAVITFPSGSEGRALISIENGTEVLSTQWIATQKGETKATIKLEEYMAPNVYVNISLLQPHAQTKNDLPIRLYGVIPLLVENPSTVLHPKLEMPEVLKPEEKFSIKVSEEKGKAMTYTIAMVDEGLLDLTRFETPKIHDAFYTREALGVRTFDIYDYVIGAYSGSVNNIYAIGGGDEAAGAKNRKADRFKPVVRYIGPFSLKAGEKATHQLTMPNYVGSVRTMIVAGNNPNSAYGKTDKTTPVRKPLMVLASLPRKLSPGEIITLPVTVFAMEKKIKSATVSLKLGDALKPVNGVSKTISFSEPGEQIVNFDFEVLATPSEEKNGTSNIQTIEVLASGNGEKASYKVEIDVENPNPITQKTTQFTLSENGSQNIEFSTYGVSGTNGAMLEFSTVPPMDFGKRLEYLIQYPHGCIEQTTSGAFPQLYLADVFDITFNKKQEIENNIKGAVQRLSNFQGTDGGLSYWPGERNADDWGTNYAGHFMLEAKQKGYALPITFMSNWLKYQKNAARQWRNSDTPYDQSLTQAYRLYTLALAGQPELAAMNRLRESKNLSNDAKWRLAAAYALAGKKQVATDLSQKANINFVPLQYDYYSYGSPFRNKAMALETMVITEDPRQRDMAISLAKELSSQRWYSTQETSYGLLAMAKMIQKNGGKAMELTFSKNGKANSLTTDKAVAQREIGLTMGKNSVNVTNKKGNVVYVTLIQKGKLPLGDELAEKRNLSINAQYFDGEGKKLDVTNLRQGSEINAKVTVTNTSNDWVNNIALTKIFPGGWEIVNTSFTEHGGGATGSARYTDIRDDRVNFYFDLNRQESKTFTVKLNASYLGKYYLPGTQVEAMYDNNYYARNKGIWVTVEQ</sequence>
<dbReference type="Pfam" id="PF07703">
    <property type="entry name" value="A2M_BRD"/>
    <property type="match status" value="1"/>
</dbReference>
<dbReference type="OrthoDB" id="9767116at2"/>
<evidence type="ECO:0000259" key="3">
    <source>
        <dbReference type="SMART" id="SM01359"/>
    </source>
</evidence>
<dbReference type="Pfam" id="PF01835">
    <property type="entry name" value="MG2"/>
    <property type="match status" value="1"/>
</dbReference>
<comment type="caution">
    <text evidence="5">The sequence shown here is derived from an EMBL/GenBank/DDBJ whole genome shotgun (WGS) entry which is preliminary data.</text>
</comment>
<dbReference type="Pfam" id="PF13205">
    <property type="entry name" value="Big_5"/>
    <property type="match status" value="1"/>
</dbReference>
<dbReference type="InterPro" id="IPR041246">
    <property type="entry name" value="Bact_MG10"/>
</dbReference>
<evidence type="ECO:0000256" key="1">
    <source>
        <dbReference type="ARBA" id="ARBA00010556"/>
    </source>
</evidence>
<dbReference type="GO" id="GO:0004866">
    <property type="term" value="F:endopeptidase inhibitor activity"/>
    <property type="evidence" value="ECO:0007669"/>
    <property type="project" value="InterPro"/>
</dbReference>
<dbReference type="InterPro" id="IPR001599">
    <property type="entry name" value="Macroglobln_a2"/>
</dbReference>
<comment type="similarity">
    <text evidence="1">Belongs to the protease inhibitor I39 (alpha-2-macroglobulin) family. Bacterial alpha-2-macroglobulin subfamily.</text>
</comment>
<keyword evidence="6" id="KW-1185">Reference proteome</keyword>
<dbReference type="Gene3D" id="1.50.10.20">
    <property type="match status" value="1"/>
</dbReference>
<evidence type="ECO:0008006" key="7">
    <source>
        <dbReference type="Google" id="ProtNLM"/>
    </source>
</evidence>
<dbReference type="InterPro" id="IPR041462">
    <property type="entry name" value="Bact_A2M_MG6"/>
</dbReference>
<dbReference type="Pfam" id="PF17973">
    <property type="entry name" value="bMG10"/>
    <property type="match status" value="1"/>
</dbReference>
<dbReference type="InterPro" id="IPR011625">
    <property type="entry name" value="A2M_N_BRD"/>
</dbReference>
<dbReference type="SUPFAM" id="SSF48239">
    <property type="entry name" value="Terpenoid cyclases/Protein prenyltransferases"/>
    <property type="match status" value="1"/>
</dbReference>
<dbReference type="PROSITE" id="PS51257">
    <property type="entry name" value="PROKAR_LIPOPROTEIN"/>
    <property type="match status" value="1"/>
</dbReference>
<dbReference type="PANTHER" id="PTHR40094:SF1">
    <property type="entry name" value="UBIQUITIN DOMAIN-CONTAINING PROTEIN"/>
    <property type="match status" value="1"/>
</dbReference>
<dbReference type="InterPro" id="IPR021868">
    <property type="entry name" value="Alpha_2_Macroglob_MG3"/>
</dbReference>
<dbReference type="Pfam" id="PF17962">
    <property type="entry name" value="bMG6"/>
    <property type="match status" value="1"/>
</dbReference>
<dbReference type="SMART" id="SM01359">
    <property type="entry name" value="A2M_N_2"/>
    <property type="match status" value="1"/>
</dbReference>
<dbReference type="RefSeq" id="WP_121906129.1">
    <property type="nucleotide sequence ID" value="NZ_REFC01000011.1"/>
</dbReference>
<dbReference type="InterPro" id="IPR041203">
    <property type="entry name" value="Bact_A2M_MG5"/>
</dbReference>
<reference evidence="5 6" key="1">
    <citation type="submission" date="2018-10" db="EMBL/GenBank/DDBJ databases">
        <title>Genomic Encyclopedia of Archaeal and Bacterial Type Strains, Phase II (KMG-II): from individual species to whole genera.</title>
        <authorList>
            <person name="Goeker M."/>
        </authorList>
    </citation>
    <scope>NUCLEOTIDE SEQUENCE [LARGE SCALE GENOMIC DNA]</scope>
    <source>
        <strain evidence="5 6">DSM 23424</strain>
    </source>
</reference>
<dbReference type="SMART" id="SM01419">
    <property type="entry name" value="Thiol-ester_cl"/>
    <property type="match status" value="1"/>
</dbReference>
<dbReference type="Gene3D" id="2.60.40.1930">
    <property type="match status" value="1"/>
</dbReference>
<dbReference type="Pfam" id="PF11974">
    <property type="entry name" value="bMG3"/>
    <property type="match status" value="1"/>
</dbReference>
<organism evidence="5 6">
    <name type="scientific">Ulvibacter antarcticus</name>
    <dbReference type="NCBI Taxonomy" id="442714"/>
    <lineage>
        <taxon>Bacteria</taxon>
        <taxon>Pseudomonadati</taxon>
        <taxon>Bacteroidota</taxon>
        <taxon>Flavobacteriia</taxon>
        <taxon>Flavobacteriales</taxon>
        <taxon>Flavobacteriaceae</taxon>
        <taxon>Ulvibacter</taxon>
    </lineage>
</organism>
<feature type="domain" description="Alpha-2-macroglobulin" evidence="4">
    <location>
        <begin position="1214"/>
        <end position="1304"/>
    </location>
</feature>
<accession>A0A3L9Z774</accession>
<evidence type="ECO:0000313" key="6">
    <source>
        <dbReference type="Proteomes" id="UP000271339"/>
    </source>
</evidence>
<evidence type="ECO:0000256" key="2">
    <source>
        <dbReference type="ARBA" id="ARBA00022729"/>
    </source>
</evidence>
<evidence type="ECO:0000259" key="4">
    <source>
        <dbReference type="SMART" id="SM01360"/>
    </source>
</evidence>
<dbReference type="CDD" id="cd02891">
    <property type="entry name" value="A2M_like"/>
    <property type="match status" value="1"/>
</dbReference>
<dbReference type="Pfam" id="PF17972">
    <property type="entry name" value="bMG5"/>
    <property type="match status" value="1"/>
</dbReference>
<dbReference type="SMART" id="SM01360">
    <property type="entry name" value="A2M"/>
    <property type="match status" value="1"/>
</dbReference>